<dbReference type="AlphaFoldDB" id="A0A916XC21"/>
<evidence type="ECO:0000313" key="2">
    <source>
        <dbReference type="Proteomes" id="UP000637423"/>
    </source>
</evidence>
<gene>
    <name evidence="1" type="ORF">GCM10011396_04560</name>
</gene>
<sequence>MKVIIFGASGMVGQGVLRECLLDSKVESILSIVRTPTGMQHAKLRELVHRDFFDFSFIATELSGYDACFFCLGISSAGMKEQAYHRITYDITMAAAQVLAAHNPAMIFIYVSGASTDSSEKGSSMWARVKGKTENALLRLPFKAAYMMRPGAIQPLHGIRSKTKLYDTIYQLTAPLLPLLRKWFPNSITTTEQMGRVMILLAAGGGSVPAKSILEPADITALCKP</sequence>
<proteinExistence type="predicted"/>
<evidence type="ECO:0000313" key="1">
    <source>
        <dbReference type="EMBL" id="GGC60712.1"/>
    </source>
</evidence>
<comment type="caution">
    <text evidence="1">The sequence shown here is derived from an EMBL/GenBank/DDBJ whole genome shotgun (WGS) entry which is preliminary data.</text>
</comment>
<accession>A0A916XC21</accession>
<dbReference type="PANTHER" id="PTHR14097">
    <property type="entry name" value="OXIDOREDUCTASE HTATIP2"/>
    <property type="match status" value="1"/>
</dbReference>
<protein>
    <submittedName>
        <fullName evidence="1">Epimerase</fullName>
    </submittedName>
</protein>
<dbReference type="Gene3D" id="3.40.50.720">
    <property type="entry name" value="NAD(P)-binding Rossmann-like Domain"/>
    <property type="match status" value="1"/>
</dbReference>
<dbReference type="RefSeq" id="WP_188564361.1">
    <property type="nucleotide sequence ID" value="NZ_BMED01000001.1"/>
</dbReference>
<keyword evidence="2" id="KW-1185">Reference proteome</keyword>
<organism evidence="1 2">
    <name type="scientific">Undibacterium terreum</name>
    <dbReference type="NCBI Taxonomy" id="1224302"/>
    <lineage>
        <taxon>Bacteria</taxon>
        <taxon>Pseudomonadati</taxon>
        <taxon>Pseudomonadota</taxon>
        <taxon>Betaproteobacteria</taxon>
        <taxon>Burkholderiales</taxon>
        <taxon>Oxalobacteraceae</taxon>
        <taxon>Undibacterium</taxon>
    </lineage>
</organism>
<reference evidence="1" key="1">
    <citation type="journal article" date="2014" name="Int. J. Syst. Evol. Microbiol.">
        <title>Complete genome sequence of Corynebacterium casei LMG S-19264T (=DSM 44701T), isolated from a smear-ripened cheese.</title>
        <authorList>
            <consortium name="US DOE Joint Genome Institute (JGI-PGF)"/>
            <person name="Walter F."/>
            <person name="Albersmeier A."/>
            <person name="Kalinowski J."/>
            <person name="Ruckert C."/>
        </authorList>
    </citation>
    <scope>NUCLEOTIDE SEQUENCE</scope>
    <source>
        <strain evidence="1">CGMCC 1.10998</strain>
    </source>
</reference>
<dbReference type="Proteomes" id="UP000637423">
    <property type="component" value="Unassembled WGS sequence"/>
</dbReference>
<name>A0A916XC21_9BURK</name>
<dbReference type="PANTHER" id="PTHR14097:SF8">
    <property type="entry name" value="NAD(P)-BINDING DOMAIN-CONTAINING PROTEIN"/>
    <property type="match status" value="1"/>
</dbReference>
<reference evidence="1" key="2">
    <citation type="submission" date="2020-09" db="EMBL/GenBank/DDBJ databases">
        <authorList>
            <person name="Sun Q."/>
            <person name="Zhou Y."/>
        </authorList>
    </citation>
    <scope>NUCLEOTIDE SEQUENCE</scope>
    <source>
        <strain evidence="1">CGMCC 1.10998</strain>
    </source>
</reference>
<dbReference type="SUPFAM" id="SSF51735">
    <property type="entry name" value="NAD(P)-binding Rossmann-fold domains"/>
    <property type="match status" value="1"/>
</dbReference>
<dbReference type="InterPro" id="IPR036291">
    <property type="entry name" value="NAD(P)-bd_dom_sf"/>
</dbReference>
<dbReference type="EMBL" id="BMED01000001">
    <property type="protein sequence ID" value="GGC60712.1"/>
    <property type="molecule type" value="Genomic_DNA"/>
</dbReference>